<organism evidence="3 4">
    <name type="scientific">Anaerosalibacter massiliensis</name>
    <dbReference type="NCBI Taxonomy" id="1347392"/>
    <lineage>
        <taxon>Bacteria</taxon>
        <taxon>Bacillati</taxon>
        <taxon>Bacillota</taxon>
        <taxon>Tissierellia</taxon>
        <taxon>Tissierellales</taxon>
        <taxon>Sporanaerobacteraceae</taxon>
        <taxon>Anaerosalibacter</taxon>
    </lineage>
</organism>
<comment type="caution">
    <text evidence="3">The sequence shown here is derived from an EMBL/GenBank/DDBJ whole genome shotgun (WGS) entry which is preliminary data.</text>
</comment>
<dbReference type="EMBL" id="JANJZL010000009">
    <property type="protein sequence ID" value="MCR2044894.1"/>
    <property type="molecule type" value="Genomic_DNA"/>
</dbReference>
<keyword evidence="1" id="KW-0812">Transmembrane</keyword>
<name>A0A9X2S622_9FIRM</name>
<evidence type="ECO:0000256" key="1">
    <source>
        <dbReference type="SAM" id="Phobius"/>
    </source>
</evidence>
<dbReference type="GO" id="GO:0016810">
    <property type="term" value="F:hydrolase activity, acting on carbon-nitrogen (but not peptide) bonds"/>
    <property type="evidence" value="ECO:0007669"/>
    <property type="project" value="InterPro"/>
</dbReference>
<accession>A0A9X2S622</accession>
<keyword evidence="1" id="KW-1133">Transmembrane helix</keyword>
<dbReference type="CDD" id="cd10959">
    <property type="entry name" value="CE4_NodB_like_3"/>
    <property type="match status" value="1"/>
</dbReference>
<proteinExistence type="predicted"/>
<feature type="transmembrane region" description="Helical" evidence="1">
    <location>
        <begin position="6"/>
        <end position="25"/>
    </location>
</feature>
<dbReference type="AlphaFoldDB" id="A0A9X2S622"/>
<dbReference type="PROSITE" id="PS51677">
    <property type="entry name" value="NODB"/>
    <property type="match status" value="1"/>
</dbReference>
<keyword evidence="4" id="KW-1185">Reference proteome</keyword>
<dbReference type="Pfam" id="PF01522">
    <property type="entry name" value="Polysacc_deac_1"/>
    <property type="match status" value="1"/>
</dbReference>
<protein>
    <submittedName>
        <fullName evidence="3">Polysaccharide deacetylase family protein</fullName>
    </submittedName>
</protein>
<dbReference type="PANTHER" id="PTHR10587:SF137">
    <property type="entry name" value="4-DEOXY-4-FORMAMIDO-L-ARABINOSE-PHOSPHOUNDECAPRENOL DEFORMYLASE ARND-RELATED"/>
    <property type="match status" value="1"/>
</dbReference>
<sequence>MKAYTIVGVLAFIIFLYAGLPSLYFRHYSSSVKRKFSSNNSIFLTFDDGPNPAYTLEILDLLKEYNVKATFFVVARKAEEHKEIIDRIVEDGHTLAMHSYSHKSAWLSTPWQTKKDFEKSMSIFNKLGYEIKYFRPPWGVFNGFTQYYSSKNGLKSIFWTIITEDWNPKATVDSTVHKILDNVESGDIIVLHDSNHKDDKKDAPKNTIKALETIIPALLKRDFYFKTIEEGMESNI</sequence>
<evidence type="ECO:0000259" key="2">
    <source>
        <dbReference type="PROSITE" id="PS51677"/>
    </source>
</evidence>
<dbReference type="SUPFAM" id="SSF88713">
    <property type="entry name" value="Glycoside hydrolase/deacetylase"/>
    <property type="match status" value="1"/>
</dbReference>
<dbReference type="InterPro" id="IPR011330">
    <property type="entry name" value="Glyco_hydro/deAcase_b/a-brl"/>
</dbReference>
<dbReference type="InterPro" id="IPR002509">
    <property type="entry name" value="NODB_dom"/>
</dbReference>
<dbReference type="OrthoDB" id="9812065at2"/>
<dbReference type="PANTHER" id="PTHR10587">
    <property type="entry name" value="GLYCOSYL TRANSFERASE-RELATED"/>
    <property type="match status" value="1"/>
</dbReference>
<feature type="domain" description="NodB homology" evidence="2">
    <location>
        <begin position="40"/>
        <end position="226"/>
    </location>
</feature>
<evidence type="ECO:0000313" key="4">
    <source>
        <dbReference type="Proteomes" id="UP001142078"/>
    </source>
</evidence>
<dbReference type="InterPro" id="IPR050248">
    <property type="entry name" value="Polysacc_deacetylase_ArnD"/>
</dbReference>
<reference evidence="3" key="1">
    <citation type="submission" date="2022-07" db="EMBL/GenBank/DDBJ databases">
        <title>Enhanced cultured diversity of the mouse gut microbiota enables custom-made synthetic communities.</title>
        <authorList>
            <person name="Afrizal A."/>
        </authorList>
    </citation>
    <scope>NUCLEOTIDE SEQUENCE</scope>
    <source>
        <strain evidence="3">DSM 29482</strain>
    </source>
</reference>
<evidence type="ECO:0000313" key="3">
    <source>
        <dbReference type="EMBL" id="MCR2044894.1"/>
    </source>
</evidence>
<keyword evidence="1" id="KW-0472">Membrane</keyword>
<gene>
    <name evidence="3" type="ORF">NSA23_12340</name>
</gene>
<dbReference type="Gene3D" id="3.20.20.370">
    <property type="entry name" value="Glycoside hydrolase/deacetylase"/>
    <property type="match status" value="1"/>
</dbReference>
<dbReference type="Proteomes" id="UP001142078">
    <property type="component" value="Unassembled WGS sequence"/>
</dbReference>
<dbReference type="GO" id="GO:0005975">
    <property type="term" value="P:carbohydrate metabolic process"/>
    <property type="evidence" value="ECO:0007669"/>
    <property type="project" value="InterPro"/>
</dbReference>
<dbReference type="RefSeq" id="WP_042678857.1">
    <property type="nucleotide sequence ID" value="NZ_CABKTM010000008.1"/>
</dbReference>